<dbReference type="InterPro" id="IPR017585">
    <property type="entry name" value="SAF_FlgA"/>
</dbReference>
<evidence type="ECO:0000256" key="4">
    <source>
        <dbReference type="ARBA" id="ARBA00022729"/>
    </source>
</evidence>
<evidence type="ECO:0000313" key="10">
    <source>
        <dbReference type="Proteomes" id="UP000295150"/>
    </source>
</evidence>
<evidence type="ECO:0000313" key="9">
    <source>
        <dbReference type="EMBL" id="TDO16769.1"/>
    </source>
</evidence>
<dbReference type="NCBIfam" id="TIGR03170">
    <property type="entry name" value="flgA_cterm"/>
    <property type="match status" value="1"/>
</dbReference>
<name>A0A4V3C247_9GAMM</name>
<dbReference type="PANTHER" id="PTHR36307:SF1">
    <property type="entry name" value="FLAGELLA BASAL BODY P-RING FORMATION PROTEIN FLGA"/>
    <property type="match status" value="1"/>
</dbReference>
<keyword evidence="10" id="KW-1185">Reference proteome</keyword>
<reference evidence="9 10" key="1">
    <citation type="submission" date="2019-03" db="EMBL/GenBank/DDBJ databases">
        <title>Freshwater and sediment microbial communities from various areas in North America, analyzing microbe dynamics in response to fracking.</title>
        <authorList>
            <person name="Lamendella R."/>
        </authorList>
    </citation>
    <scope>NUCLEOTIDE SEQUENCE [LARGE SCALE GENOMIC DNA]</scope>
    <source>
        <strain evidence="9 10">1_TX</strain>
    </source>
</reference>
<evidence type="ECO:0000256" key="6">
    <source>
        <dbReference type="ARBA" id="ARBA00025643"/>
    </source>
</evidence>
<keyword evidence="5 7" id="KW-0574">Periplasm</keyword>
<gene>
    <name evidence="9" type="ORF">DFO68_101300</name>
</gene>
<evidence type="ECO:0000259" key="8">
    <source>
        <dbReference type="SMART" id="SM00858"/>
    </source>
</evidence>
<accession>A0A4V3C247</accession>
<keyword evidence="7" id="KW-1005">Bacterial flagellum biogenesis</keyword>
<feature type="chain" id="PRO_5021040376" description="Flagella basal body P-ring formation protein FlgA" evidence="7">
    <location>
        <begin position="32"/>
        <end position="242"/>
    </location>
</feature>
<evidence type="ECO:0000256" key="5">
    <source>
        <dbReference type="ARBA" id="ARBA00022764"/>
    </source>
</evidence>
<comment type="caution">
    <text evidence="9">The sequence shown here is derived from an EMBL/GenBank/DDBJ whole genome shotgun (WGS) entry which is preliminary data.</text>
</comment>
<dbReference type="InterPro" id="IPR039246">
    <property type="entry name" value="Flagellar_FlgA"/>
</dbReference>
<evidence type="ECO:0000256" key="1">
    <source>
        <dbReference type="ARBA" id="ARBA00004418"/>
    </source>
</evidence>
<feature type="domain" description="SAF" evidence="8">
    <location>
        <begin position="118"/>
        <end position="180"/>
    </location>
</feature>
<evidence type="ECO:0000256" key="2">
    <source>
        <dbReference type="ARBA" id="ARBA00010474"/>
    </source>
</evidence>
<dbReference type="GO" id="GO:0042597">
    <property type="term" value="C:periplasmic space"/>
    <property type="evidence" value="ECO:0007669"/>
    <property type="project" value="UniProtKB-SubCell"/>
</dbReference>
<keyword evidence="9" id="KW-0966">Cell projection</keyword>
<dbReference type="InterPro" id="IPR013974">
    <property type="entry name" value="SAF"/>
</dbReference>
<dbReference type="AlphaFoldDB" id="A0A4V3C247"/>
<dbReference type="RefSeq" id="WP_133481344.1">
    <property type="nucleotide sequence ID" value="NZ_SNWH01000001.1"/>
</dbReference>
<keyword evidence="4 7" id="KW-0732">Signal</keyword>
<protein>
    <recommendedName>
        <fullName evidence="3 7">Flagella basal body P-ring formation protein FlgA</fullName>
    </recommendedName>
</protein>
<dbReference type="Proteomes" id="UP000295150">
    <property type="component" value="Unassembled WGS sequence"/>
</dbReference>
<evidence type="ECO:0000256" key="7">
    <source>
        <dbReference type="RuleBase" id="RU362063"/>
    </source>
</evidence>
<evidence type="ECO:0000256" key="3">
    <source>
        <dbReference type="ARBA" id="ARBA00014754"/>
    </source>
</evidence>
<dbReference type="GO" id="GO:0044780">
    <property type="term" value="P:bacterial-type flagellum assembly"/>
    <property type="evidence" value="ECO:0007669"/>
    <property type="project" value="InterPro"/>
</dbReference>
<dbReference type="Gene3D" id="3.90.1210.10">
    <property type="entry name" value="Antifreeze-like/N-acetylneuraminic acid synthase C-terminal domain"/>
    <property type="match status" value="1"/>
</dbReference>
<sequence length="242" mass="26640">MQPRFPAQRPTRHLACMLAMAFLLLAAPSQAAPDAMLESIHAFLHEQVMASGDVAASGDEVVIEIHPPRARLSSCEQPDPFLPHASSTRLMGRVSVGVRCGDQGRQVRYLQADIHIMGSYVVMAQDVDVGQTIRPEHLAEQQGSLDRLPQHTVLDPGQAVGQQASRPLAAGTTLQDHHLRPRQLVKRGQRVLIEVRGQGFRISRQAEALESGGQGDNIRVRLPDRRLLEARVIDEGRLTVDF</sequence>
<organism evidence="9 10">
    <name type="scientific">Halomonas ventosae</name>
    <dbReference type="NCBI Taxonomy" id="229007"/>
    <lineage>
        <taxon>Bacteria</taxon>
        <taxon>Pseudomonadati</taxon>
        <taxon>Pseudomonadota</taxon>
        <taxon>Gammaproteobacteria</taxon>
        <taxon>Oceanospirillales</taxon>
        <taxon>Halomonadaceae</taxon>
        <taxon>Halomonas</taxon>
    </lineage>
</organism>
<dbReference type="EMBL" id="SNWH01000001">
    <property type="protein sequence ID" value="TDO16769.1"/>
    <property type="molecule type" value="Genomic_DNA"/>
</dbReference>
<keyword evidence="9" id="KW-0282">Flagellum</keyword>
<dbReference type="CDD" id="cd11614">
    <property type="entry name" value="SAF_CpaB_FlgA_like"/>
    <property type="match status" value="1"/>
</dbReference>
<comment type="similarity">
    <text evidence="2 7">Belongs to the FlgA family.</text>
</comment>
<dbReference type="PANTHER" id="PTHR36307">
    <property type="entry name" value="FLAGELLA BASAL BODY P-RING FORMATION PROTEIN FLGA"/>
    <property type="match status" value="1"/>
</dbReference>
<feature type="signal peptide" evidence="7">
    <location>
        <begin position="1"/>
        <end position="31"/>
    </location>
</feature>
<keyword evidence="9" id="KW-0969">Cilium</keyword>
<dbReference type="Pfam" id="PF13144">
    <property type="entry name" value="ChapFlgA"/>
    <property type="match status" value="1"/>
</dbReference>
<dbReference type="OrthoDB" id="6236246at2"/>
<dbReference type="Gene3D" id="2.30.30.760">
    <property type="match status" value="1"/>
</dbReference>
<comment type="subcellular location">
    <subcellularLocation>
        <location evidence="1 7">Periplasm</location>
    </subcellularLocation>
</comment>
<proteinExistence type="inferred from homology"/>
<dbReference type="SMART" id="SM00858">
    <property type="entry name" value="SAF"/>
    <property type="match status" value="1"/>
</dbReference>
<comment type="function">
    <text evidence="6 7">Involved in the assembly process of the P-ring formation. It may associate with FlgF on the rod constituting a structure essential for the P-ring assembly or may act as a modulator protein for the P-ring assembly.</text>
</comment>